<name>A0AAV4M2P8_BABCB</name>
<evidence type="ECO:0000313" key="2">
    <source>
        <dbReference type="Proteomes" id="UP001497744"/>
    </source>
</evidence>
<dbReference type="EMBL" id="BPLF01000006">
    <property type="protein sequence ID" value="GIX66140.1"/>
    <property type="molecule type" value="Genomic_DNA"/>
</dbReference>
<dbReference type="GeneID" id="94197621"/>
<keyword evidence="2" id="KW-1185">Reference proteome</keyword>
<protein>
    <submittedName>
        <fullName evidence="1">Variant erythrocyte surface antigen-1 family protein</fullName>
    </submittedName>
</protein>
<dbReference type="AlphaFoldDB" id="A0AAV4M2P8"/>
<evidence type="ECO:0000313" key="1">
    <source>
        <dbReference type="EMBL" id="GIX66140.1"/>
    </source>
</evidence>
<dbReference type="InterPro" id="IPR024751">
    <property type="entry name" value="VESA1"/>
</dbReference>
<proteinExistence type="predicted"/>
<organism evidence="1 2">
    <name type="scientific">Babesia caballi</name>
    <dbReference type="NCBI Taxonomy" id="5871"/>
    <lineage>
        <taxon>Eukaryota</taxon>
        <taxon>Sar</taxon>
        <taxon>Alveolata</taxon>
        <taxon>Apicomplexa</taxon>
        <taxon>Aconoidasida</taxon>
        <taxon>Piroplasmida</taxon>
        <taxon>Babesiidae</taxon>
        <taxon>Babesia</taxon>
    </lineage>
</organism>
<dbReference type="Proteomes" id="UP001497744">
    <property type="component" value="Unassembled WGS sequence"/>
</dbReference>
<reference evidence="1 2" key="1">
    <citation type="submission" date="2021-06" db="EMBL/GenBank/DDBJ databases">
        <title>Genome sequence of Babesia caballi.</title>
        <authorList>
            <person name="Yamagishi J."/>
            <person name="Kidaka T."/>
            <person name="Ochi A."/>
        </authorList>
    </citation>
    <scope>NUCLEOTIDE SEQUENCE [LARGE SCALE GENOMIC DNA]</scope>
    <source>
        <strain evidence="1">USDA-D6B2</strain>
    </source>
</reference>
<comment type="caution">
    <text evidence="1">The sequence shown here is derived from an EMBL/GenBank/DDBJ whole genome shotgun (WGS) entry which is preliminary data.</text>
</comment>
<dbReference type="RefSeq" id="XP_067718209.1">
    <property type="nucleotide sequence ID" value="XM_067862108.1"/>
</dbReference>
<accession>A0AAV4M2P8</accession>
<gene>
    <name evidence="1" type="ORF">BcabD6B2_55760</name>
</gene>
<dbReference type="Pfam" id="PF12785">
    <property type="entry name" value="VESA1_N"/>
    <property type="match status" value="1"/>
</dbReference>
<sequence>MVARGGSHGIMGTFIASFIQITLYSTLPTSLDRSANLKEAIDWILRVTGKDGQDQGGGQGGTQQLAEAVAGLLEGVKSSSPELDSIFQKVMSALGTSGSDGLIGKLAEGLQRFIGYSGTKTSSGPIITGGGILPANVAKHQVCNAVLNFIIRFLEGLCEIKELASHHEGVMKVIGTLRKCVGTGQVPKGFKELVEKIGERVQEIDTKLKQNQNKLHNAFDRFKTLVTTLNYREHGSINVTQDSEQVKSFLDTVNKSVRANGSGNFRNLCDKLKDLFGENEIKKLSTSLSNSMQLNVDLLNNKTTSLTNAAKNPGLNSDINNLKTRPEFTNHTNAAVFSAVRDAATAFIAELQAKAYTSFYHDTDWGKVSSDDDKTKCAKIFLGCLPLYYQALTYIYWGCHEHGGGWRNLTLANGTMRSYFDSQGLLPTFVESSRTGAHIADTALQKSSELQAAASSLSTTESPYVKFTKKLQANVKEHSGQLADNCPLSVLFYGASYYFRCQQIKVSDKAFNTPKTIREMLYFLAAFQFSPQYDAFDGYVTEYFQTMTGSHSQDDSTLKLQVADSGQKSGGNTLSAADLKSYLASTFHLAPAFIGLIQEPSTSDEPWLHSLFSNSQFNLSIPSSGAGIFSTISNYAYALQFQLSFLYIQCNNTYTLGCGWRDCNFGKDINMVSNTEVLSHICKAYNCGYNNVNCSHNATNGCNHNNYEQNVGCGSTKASPLQAFLTDCLPGFSRSHPSDPSSHLASCSGSLCHVPMGFDGKLCAEASSGLNIAYSLGSFCGGFNTPLRQLSEKLGCLTKRTPRTLGDLFGFVWHLKGQLAKTLGNFNDATWFGELKDKLPFSYQLTKDSGENLKKFVGTDHSAHQTSPADLTSLYSP</sequence>